<dbReference type="Pfam" id="PF01764">
    <property type="entry name" value="Lipase_3"/>
    <property type="match status" value="1"/>
</dbReference>
<accession>G0UUX7</accession>
<dbReference type="EMBL" id="HE575322">
    <property type="protein sequence ID" value="CCC93191.1"/>
    <property type="molecule type" value="Genomic_DNA"/>
</dbReference>
<evidence type="ECO:0000256" key="1">
    <source>
        <dbReference type="SAM" id="MobiDB-lite"/>
    </source>
</evidence>
<protein>
    <recommendedName>
        <fullName evidence="2">Fungal lipase-type domain-containing protein</fullName>
    </recommendedName>
</protein>
<proteinExistence type="predicted"/>
<evidence type="ECO:0000313" key="3">
    <source>
        <dbReference type="EMBL" id="CCC93191.1"/>
    </source>
</evidence>
<name>G0UUX7_TRYCI</name>
<organism evidence="3">
    <name type="scientific">Trypanosoma congolense (strain IL3000)</name>
    <dbReference type="NCBI Taxonomy" id="1068625"/>
    <lineage>
        <taxon>Eukaryota</taxon>
        <taxon>Discoba</taxon>
        <taxon>Euglenozoa</taxon>
        <taxon>Kinetoplastea</taxon>
        <taxon>Metakinetoplastina</taxon>
        <taxon>Trypanosomatida</taxon>
        <taxon>Trypanosomatidae</taxon>
        <taxon>Trypanosoma</taxon>
        <taxon>Nannomonas</taxon>
    </lineage>
</organism>
<dbReference type="VEuPathDB" id="TriTrypDB:TcIL3000_9_5990"/>
<feature type="domain" description="Fungal lipase-type" evidence="2">
    <location>
        <begin position="280"/>
        <end position="357"/>
    </location>
</feature>
<dbReference type="InterPro" id="IPR029058">
    <property type="entry name" value="AB_hydrolase_fold"/>
</dbReference>
<sequence length="512" mass="57106">MSVTRAVRSSTFATYRHLVKVVQQVACDCPLHQGGGFMRYVGRRFLEKAERNRRQYNQVCGQSGGVREGRRGSHRHEVLNERYERFIQKELKQVRGLAQLLSRAPGNPVLTSILQVLSAGVGNVHYQQTMERNYVLYCQFGEKKAERDEVEEEATSDRQNRIMQHALIPYGERLLLLHQLQRSDDDSGKERGSLKSWQVTEAIVGTRSGVSAHYMSHWKEDVVVEVDETFNKQIVYVRCEEYGWMSDVERVEIAETEELRGTVFHGGYLNVALRLCEALTVETPLHAYRSTVLVGHGVGGAVAFCLALLLHARGFDVKNCVTFGAPKAVQKTLERYIHAINPIRVVLEGDPLIELPVTGAEGDVFVHYGEVLMMGSPAMGAHAEAAEGTEESNVGSALDALTTEALDDLSSTASHAANIGEGVGVLGTNDIGDHDMSEGLLEQLRLASERYSGGFLAEHYVERLKDTSVPLTYAEGNEVWDEGDYEHMKRKSQMEPTTPLSQRWGEDLRSPM</sequence>
<reference evidence="3" key="1">
    <citation type="journal article" date="2012" name="Proc. Natl. Acad. Sci. U.S.A.">
        <title>Antigenic diversity is generated by distinct evolutionary mechanisms in African trypanosome species.</title>
        <authorList>
            <person name="Jackson A.P."/>
            <person name="Berry A."/>
            <person name="Aslett M."/>
            <person name="Allison H.C."/>
            <person name="Burton P."/>
            <person name="Vavrova-Anderson J."/>
            <person name="Brown R."/>
            <person name="Browne H."/>
            <person name="Corton N."/>
            <person name="Hauser H."/>
            <person name="Gamble J."/>
            <person name="Gilderthorp R."/>
            <person name="Marcello L."/>
            <person name="McQuillan J."/>
            <person name="Otto T.D."/>
            <person name="Quail M.A."/>
            <person name="Sanders M.J."/>
            <person name="van Tonder A."/>
            <person name="Ginger M.L."/>
            <person name="Field M.C."/>
            <person name="Barry J.D."/>
            <person name="Hertz-Fowler C."/>
            <person name="Berriman M."/>
        </authorList>
    </citation>
    <scope>NUCLEOTIDE SEQUENCE</scope>
    <source>
        <strain evidence="3">IL3000</strain>
    </source>
</reference>
<dbReference type="Gene3D" id="3.40.50.1820">
    <property type="entry name" value="alpha/beta hydrolase"/>
    <property type="match status" value="1"/>
</dbReference>
<feature type="region of interest" description="Disordered" evidence="1">
    <location>
        <begin position="488"/>
        <end position="512"/>
    </location>
</feature>
<dbReference type="InterPro" id="IPR002921">
    <property type="entry name" value="Fungal_lipase-type"/>
</dbReference>
<dbReference type="AlphaFoldDB" id="G0UUX7"/>
<dbReference type="SUPFAM" id="SSF53474">
    <property type="entry name" value="alpha/beta-Hydrolases"/>
    <property type="match status" value="1"/>
</dbReference>
<dbReference type="GO" id="GO:0006629">
    <property type="term" value="P:lipid metabolic process"/>
    <property type="evidence" value="ECO:0007669"/>
    <property type="project" value="InterPro"/>
</dbReference>
<gene>
    <name evidence="3" type="ORF">TCIL3000_9_5990</name>
</gene>
<evidence type="ECO:0000259" key="2">
    <source>
        <dbReference type="Pfam" id="PF01764"/>
    </source>
</evidence>